<gene>
    <name evidence="1" type="ORF">Tco025E_08613</name>
</gene>
<dbReference type="GeneID" id="40322224"/>
<proteinExistence type="predicted"/>
<evidence type="ECO:0000313" key="2">
    <source>
        <dbReference type="Proteomes" id="UP000284403"/>
    </source>
</evidence>
<dbReference type="RefSeq" id="XP_029224430.1">
    <property type="nucleotide sequence ID" value="XM_029375458.1"/>
</dbReference>
<comment type="caution">
    <text evidence="1">The sequence shown here is derived from an EMBL/GenBank/DDBJ whole genome shotgun (WGS) entry which is preliminary data.</text>
</comment>
<dbReference type="OrthoDB" id="252861at2759"/>
<reference evidence="1 2" key="1">
    <citation type="journal article" date="2018" name="BMC Genomics">
        <title>Genomic comparison of Trypanosoma conorhini and Trypanosoma rangeli to Trypanosoma cruzi strains of high and low virulence.</title>
        <authorList>
            <person name="Bradwell K.R."/>
            <person name="Koparde V.N."/>
            <person name="Matveyev A.V."/>
            <person name="Serrano M.G."/>
            <person name="Alves J.M."/>
            <person name="Parikh H."/>
            <person name="Huang B."/>
            <person name="Lee V."/>
            <person name="Espinosa-Alvarez O."/>
            <person name="Ortiz P.A."/>
            <person name="Costa-Martins A.G."/>
            <person name="Teixeira M.M."/>
            <person name="Buck G.A."/>
        </authorList>
    </citation>
    <scope>NUCLEOTIDE SEQUENCE [LARGE SCALE GENOMIC DNA]</scope>
    <source>
        <strain evidence="1 2">025E</strain>
    </source>
</reference>
<keyword evidence="2" id="KW-1185">Reference proteome</keyword>
<feature type="non-terminal residue" evidence="1">
    <location>
        <position position="243"/>
    </location>
</feature>
<dbReference type="InterPro" id="IPR006518">
    <property type="entry name" value="Trypano_RHS"/>
</dbReference>
<evidence type="ECO:0000313" key="1">
    <source>
        <dbReference type="EMBL" id="RNF01331.1"/>
    </source>
</evidence>
<name>A0A3R7K7N3_9TRYP</name>
<protein>
    <submittedName>
        <fullName evidence="1">RHS2a</fullName>
    </submittedName>
</protein>
<organism evidence="1 2">
    <name type="scientific">Trypanosoma conorhini</name>
    <dbReference type="NCBI Taxonomy" id="83891"/>
    <lineage>
        <taxon>Eukaryota</taxon>
        <taxon>Discoba</taxon>
        <taxon>Euglenozoa</taxon>
        <taxon>Kinetoplastea</taxon>
        <taxon>Metakinetoplastina</taxon>
        <taxon>Trypanosomatida</taxon>
        <taxon>Trypanosomatidae</taxon>
        <taxon>Trypanosoma</taxon>
    </lineage>
</organism>
<accession>A0A3R7K7N3</accession>
<dbReference type="Proteomes" id="UP000284403">
    <property type="component" value="Unassembled WGS sequence"/>
</dbReference>
<dbReference type="EMBL" id="MKKU01000831">
    <property type="protein sequence ID" value="RNF01331.1"/>
    <property type="molecule type" value="Genomic_DNA"/>
</dbReference>
<dbReference type="NCBIfam" id="TIGR01631">
    <property type="entry name" value="Trypano_RHS"/>
    <property type="match status" value="1"/>
</dbReference>
<dbReference type="AlphaFoldDB" id="A0A3R7K7N3"/>
<sequence length="243" mass="27046">MSALLSALGTCSINAAADLEHLGCLAFLIGGVARAVARKMKYLPRPEIRRRASVLADGHARGRFPSRPRLFEYKKVGARNTTVPRRELEPGVLYIPDTRLFPVLDAFYVAEVQRAAAAKKESGQASDTPTGGQSSAERVITFIGLQVTRQDTHNTTASKMASFMEYMTLNFNNWEVMSEAMEWEIIYIQHADSTPMTGRQQCTFTGQRSSDPQAPENFWERKVDQYQVQLDAEIAQLLIAAVS</sequence>